<organism evidence="2 3">
    <name type="scientific">Candidatus Segetimicrobium genomatis</name>
    <dbReference type="NCBI Taxonomy" id="2569760"/>
    <lineage>
        <taxon>Bacteria</taxon>
        <taxon>Bacillati</taxon>
        <taxon>Candidatus Sysuimicrobiota</taxon>
        <taxon>Candidatus Sysuimicrobiia</taxon>
        <taxon>Candidatus Sysuimicrobiales</taxon>
        <taxon>Candidatus Segetimicrobiaceae</taxon>
        <taxon>Candidatus Segetimicrobium</taxon>
    </lineage>
</organism>
<feature type="signal peptide" evidence="1">
    <location>
        <begin position="1"/>
        <end position="26"/>
    </location>
</feature>
<gene>
    <name evidence="2" type="ORF">E6H00_03555</name>
</gene>
<sequence>MTTGDRIRLAGLLAAGLLLSTFAGSAASAGDAAAAVAATSQRATHAAPRSRRGEAYYAATYGVDQLQVRSVSSGASLEFRYRVLDPGKASVLNDKRATPYLIDQKSGTRLTVPTMEKIGTLRQVADPEPGREYWMLFANAGKVVKAGQRVDIVIGAFHASSLLVE</sequence>
<keyword evidence="1" id="KW-0732">Signal</keyword>
<protein>
    <submittedName>
        <fullName evidence="2">Uncharacterized protein</fullName>
    </submittedName>
</protein>
<evidence type="ECO:0000256" key="1">
    <source>
        <dbReference type="SAM" id="SignalP"/>
    </source>
</evidence>
<dbReference type="Proteomes" id="UP000318509">
    <property type="component" value="Unassembled WGS sequence"/>
</dbReference>
<evidence type="ECO:0000313" key="3">
    <source>
        <dbReference type="Proteomes" id="UP000318509"/>
    </source>
</evidence>
<dbReference type="AlphaFoldDB" id="A0A537K783"/>
<reference evidence="2 3" key="1">
    <citation type="journal article" date="2019" name="Nat. Microbiol.">
        <title>Mediterranean grassland soil C-N compound turnover is dependent on rainfall and depth, and is mediated by genomically divergent microorganisms.</title>
        <authorList>
            <person name="Diamond S."/>
            <person name="Andeer P.F."/>
            <person name="Li Z."/>
            <person name="Crits-Christoph A."/>
            <person name="Burstein D."/>
            <person name="Anantharaman K."/>
            <person name="Lane K.R."/>
            <person name="Thomas B.C."/>
            <person name="Pan C."/>
            <person name="Northen T.R."/>
            <person name="Banfield J.F."/>
        </authorList>
    </citation>
    <scope>NUCLEOTIDE SEQUENCE [LARGE SCALE GENOMIC DNA]</scope>
    <source>
        <strain evidence="2">NP_3</strain>
    </source>
</reference>
<proteinExistence type="predicted"/>
<evidence type="ECO:0000313" key="2">
    <source>
        <dbReference type="EMBL" id="TMI91648.1"/>
    </source>
</evidence>
<dbReference type="EMBL" id="VBAK01000087">
    <property type="protein sequence ID" value="TMI91648.1"/>
    <property type="molecule type" value="Genomic_DNA"/>
</dbReference>
<feature type="chain" id="PRO_5021747068" evidence="1">
    <location>
        <begin position="27"/>
        <end position="165"/>
    </location>
</feature>
<name>A0A537K783_9BACT</name>
<accession>A0A537K783</accession>
<comment type="caution">
    <text evidence="2">The sequence shown here is derived from an EMBL/GenBank/DDBJ whole genome shotgun (WGS) entry which is preliminary data.</text>
</comment>